<reference evidence="2" key="3">
    <citation type="submission" date="2025-09" db="UniProtKB">
        <authorList>
            <consortium name="Ensembl"/>
        </authorList>
    </citation>
    <scope>IDENTIFICATION</scope>
</reference>
<dbReference type="Ensembl" id="ENSCSAVT00000003336.1">
    <property type="protein sequence ID" value="ENSCSAVP00000003286.1"/>
    <property type="gene ID" value="ENSCSAVG00000001958.1"/>
</dbReference>
<dbReference type="Proteomes" id="UP000007875">
    <property type="component" value="Unassembled WGS sequence"/>
</dbReference>
<name>H2YD88_CIOSA</name>
<evidence type="ECO:0000313" key="3">
    <source>
        <dbReference type="Proteomes" id="UP000007875"/>
    </source>
</evidence>
<sequence>MSGKAGLEALKLKISEKERQIEELKLKNLALMEQTDDLIDSMDIATVQIKELTSEAAEISRNKKVLAEMSNSVESKSLQIVQEYQELQTQTRQCSANQTNLKKAASMLRSAIQEVGRKQHEELKRFDEQTPRLKEDLQNIKAKNQAKLNNLQMRKRLLSSKLESTKSSYDLLSSEVVELSKIGDELSSKEY</sequence>
<dbReference type="HOGENOM" id="CLU_1421002_0_0_1"/>
<reference evidence="2" key="2">
    <citation type="submission" date="2025-08" db="UniProtKB">
        <authorList>
            <consortium name="Ensembl"/>
        </authorList>
    </citation>
    <scope>IDENTIFICATION</scope>
</reference>
<reference evidence="3" key="1">
    <citation type="submission" date="2003-08" db="EMBL/GenBank/DDBJ databases">
        <authorList>
            <person name="Birren B."/>
            <person name="Nusbaum C."/>
            <person name="Abebe A."/>
            <person name="Abouelleil A."/>
            <person name="Adekoya E."/>
            <person name="Ait-zahra M."/>
            <person name="Allen N."/>
            <person name="Allen T."/>
            <person name="An P."/>
            <person name="Anderson M."/>
            <person name="Anderson S."/>
            <person name="Arachchi H."/>
            <person name="Armbruster J."/>
            <person name="Bachantsang P."/>
            <person name="Baldwin J."/>
            <person name="Barry A."/>
            <person name="Bayul T."/>
            <person name="Blitshsteyn B."/>
            <person name="Bloom T."/>
            <person name="Blye J."/>
            <person name="Boguslavskiy L."/>
            <person name="Borowsky M."/>
            <person name="Boukhgalter B."/>
            <person name="Brunache A."/>
            <person name="Butler J."/>
            <person name="Calixte N."/>
            <person name="Calvo S."/>
            <person name="Camarata J."/>
            <person name="Campo K."/>
            <person name="Chang J."/>
            <person name="Cheshatsang Y."/>
            <person name="Citroen M."/>
            <person name="Collymore A."/>
            <person name="Considine T."/>
            <person name="Cook A."/>
            <person name="Cooke P."/>
            <person name="Corum B."/>
            <person name="Cuomo C."/>
            <person name="David R."/>
            <person name="Dawoe T."/>
            <person name="Degray S."/>
            <person name="Dodge S."/>
            <person name="Dooley K."/>
            <person name="Dorje P."/>
            <person name="Dorjee K."/>
            <person name="Dorris L."/>
            <person name="Duffey N."/>
            <person name="Dupes A."/>
            <person name="Elkins T."/>
            <person name="Engels R."/>
            <person name="Erickson J."/>
            <person name="Farina A."/>
            <person name="Faro S."/>
            <person name="Ferreira P."/>
            <person name="Fischer H."/>
            <person name="Fitzgerald M."/>
            <person name="Foley K."/>
            <person name="Gage D."/>
            <person name="Galagan J."/>
            <person name="Gearin G."/>
            <person name="Gnerre S."/>
            <person name="Gnirke A."/>
            <person name="Goyette A."/>
            <person name="Graham J."/>
            <person name="Grandbois E."/>
            <person name="Gyaltsen K."/>
            <person name="Hafez N."/>
            <person name="Hagopian D."/>
            <person name="Hagos B."/>
            <person name="Hall J."/>
            <person name="Hatcher B."/>
            <person name="Heller A."/>
            <person name="Higgins H."/>
            <person name="Honan T."/>
            <person name="Horn A."/>
            <person name="Houde N."/>
            <person name="Hughes L."/>
            <person name="Hulme W."/>
            <person name="Husby E."/>
            <person name="Iliev I."/>
            <person name="Jaffe D."/>
            <person name="Jones C."/>
            <person name="Kamal M."/>
            <person name="Kamat A."/>
            <person name="Kamvysselis M."/>
            <person name="Karlsson E."/>
            <person name="Kells C."/>
            <person name="Kieu A."/>
            <person name="Kisner P."/>
            <person name="Kodira C."/>
            <person name="Kulbokas E."/>
            <person name="Labutti K."/>
            <person name="Lama D."/>
            <person name="Landers T."/>
            <person name="Leger J."/>
            <person name="Levine S."/>
            <person name="Lewis D."/>
            <person name="Lewis T."/>
            <person name="Lindblad-toh K."/>
            <person name="Liu X."/>
            <person name="Lokyitsang T."/>
            <person name="Lokyitsang Y."/>
            <person name="Lucien O."/>
            <person name="Lui A."/>
            <person name="Ma L.J."/>
            <person name="Mabbitt R."/>
            <person name="Macdonald J."/>
            <person name="Maclean C."/>
            <person name="Major J."/>
            <person name="Manning J."/>
            <person name="Marabella R."/>
            <person name="Maru K."/>
            <person name="Matthews C."/>
            <person name="Mauceli E."/>
            <person name="Mccarthy M."/>
            <person name="Mcdonough S."/>
            <person name="Mcghee T."/>
            <person name="Meldrim J."/>
            <person name="Meneus L."/>
            <person name="Mesirov J."/>
            <person name="Mihalev A."/>
            <person name="Mihova T."/>
            <person name="Mikkelsen T."/>
            <person name="Mlenga V."/>
            <person name="Moru K."/>
            <person name="Mozes J."/>
            <person name="Mulrain L."/>
            <person name="Munson G."/>
            <person name="Naylor J."/>
            <person name="Newes C."/>
            <person name="Nguyen C."/>
            <person name="Nguyen N."/>
            <person name="Nguyen T."/>
            <person name="Nicol R."/>
            <person name="Nielsen C."/>
            <person name="Nizzari M."/>
            <person name="Norbu C."/>
            <person name="Norbu N."/>
            <person name="O'donnell P."/>
            <person name="Okoawo O."/>
            <person name="O'leary S."/>
            <person name="Omotosho B."/>
            <person name="O'neill K."/>
            <person name="Osman S."/>
            <person name="Parker S."/>
            <person name="Perrin D."/>
            <person name="Phunkhang P."/>
            <person name="Piqani B."/>
            <person name="Purcell S."/>
            <person name="Rachupka T."/>
            <person name="Ramasamy U."/>
            <person name="Rameau R."/>
            <person name="Ray V."/>
            <person name="Raymond C."/>
            <person name="Retta R."/>
            <person name="Richardson S."/>
            <person name="Rise C."/>
            <person name="Rodriguez J."/>
            <person name="Rogers J."/>
            <person name="Rogov P."/>
            <person name="Rutman M."/>
            <person name="Schupbach R."/>
            <person name="Seaman C."/>
            <person name="Settipalli S."/>
            <person name="Sharpe T."/>
            <person name="Sheridan J."/>
            <person name="Sherpa N."/>
            <person name="Shi J."/>
            <person name="Smirnov S."/>
            <person name="Smith C."/>
            <person name="Sougnez C."/>
            <person name="Spencer B."/>
            <person name="Stalker J."/>
            <person name="Stange-thomann N."/>
            <person name="Stavropoulos S."/>
            <person name="Stetson K."/>
            <person name="Stone C."/>
            <person name="Stone S."/>
            <person name="Stubbs M."/>
            <person name="Talamas J."/>
            <person name="Tchuinga P."/>
            <person name="Tenzing P."/>
            <person name="Tesfaye S."/>
            <person name="Theodore J."/>
            <person name="Thoulutsang Y."/>
            <person name="Topham K."/>
            <person name="Towey S."/>
            <person name="Tsamla T."/>
            <person name="Tsomo N."/>
            <person name="Vallee D."/>
            <person name="Vassiliev H."/>
            <person name="Venkataraman V."/>
            <person name="Vinson J."/>
            <person name="Vo A."/>
            <person name="Wade C."/>
            <person name="Wang S."/>
            <person name="Wangchuk T."/>
            <person name="Wangdi T."/>
            <person name="Whittaker C."/>
            <person name="Wilkinson J."/>
            <person name="Wu Y."/>
            <person name="Wyman D."/>
            <person name="Yadav S."/>
            <person name="Yang S."/>
            <person name="Yang X."/>
            <person name="Yeager S."/>
            <person name="Yee E."/>
            <person name="Young G."/>
            <person name="Zainoun J."/>
            <person name="Zembeck L."/>
            <person name="Zimmer A."/>
            <person name="Zody M."/>
            <person name="Lander E."/>
        </authorList>
    </citation>
    <scope>NUCLEOTIDE SEQUENCE [LARGE SCALE GENOMIC DNA]</scope>
</reference>
<organism evidence="2 3">
    <name type="scientific">Ciona savignyi</name>
    <name type="common">Pacific transparent sea squirt</name>
    <dbReference type="NCBI Taxonomy" id="51511"/>
    <lineage>
        <taxon>Eukaryota</taxon>
        <taxon>Metazoa</taxon>
        <taxon>Chordata</taxon>
        <taxon>Tunicata</taxon>
        <taxon>Ascidiacea</taxon>
        <taxon>Phlebobranchia</taxon>
        <taxon>Cionidae</taxon>
        <taxon>Ciona</taxon>
    </lineage>
</organism>
<proteinExistence type="predicted"/>
<dbReference type="InParanoid" id="H2YD88"/>
<evidence type="ECO:0000313" key="2">
    <source>
        <dbReference type="Ensembl" id="ENSCSAVP00000003286.1"/>
    </source>
</evidence>
<feature type="coiled-coil region" evidence="1">
    <location>
        <begin position="7"/>
        <end position="69"/>
    </location>
</feature>
<accession>H2YD88</accession>
<feature type="coiled-coil region" evidence="1">
    <location>
        <begin position="123"/>
        <end position="154"/>
    </location>
</feature>
<protein>
    <submittedName>
        <fullName evidence="2">Uncharacterized protein</fullName>
    </submittedName>
</protein>
<keyword evidence="1" id="KW-0175">Coiled coil</keyword>
<evidence type="ECO:0000256" key="1">
    <source>
        <dbReference type="SAM" id="Coils"/>
    </source>
</evidence>
<dbReference type="OMA" id="KATHQEL"/>
<dbReference type="AlphaFoldDB" id="H2YD88"/>
<keyword evidence="3" id="KW-1185">Reference proteome</keyword>